<keyword evidence="3" id="KW-1185">Reference proteome</keyword>
<evidence type="ECO:0008006" key="4">
    <source>
        <dbReference type="Google" id="ProtNLM"/>
    </source>
</evidence>
<feature type="region of interest" description="Disordered" evidence="1">
    <location>
        <begin position="36"/>
        <end position="62"/>
    </location>
</feature>
<reference evidence="3" key="1">
    <citation type="submission" date="2023-07" db="EMBL/GenBank/DDBJ databases">
        <title>30 novel species of actinomycetes from the DSMZ collection.</title>
        <authorList>
            <person name="Nouioui I."/>
        </authorList>
    </citation>
    <scope>NUCLEOTIDE SEQUENCE [LARGE SCALE GENOMIC DNA]</scope>
    <source>
        <strain evidence="3">DSM 41979</strain>
    </source>
</reference>
<evidence type="ECO:0000256" key="1">
    <source>
        <dbReference type="SAM" id="MobiDB-lite"/>
    </source>
</evidence>
<evidence type="ECO:0000313" key="2">
    <source>
        <dbReference type="EMBL" id="MDT0409958.1"/>
    </source>
</evidence>
<dbReference type="Proteomes" id="UP001183610">
    <property type="component" value="Unassembled WGS sequence"/>
</dbReference>
<organism evidence="2 3">
    <name type="scientific">Streptomyces evansiae</name>
    <dbReference type="NCBI Taxonomy" id="3075535"/>
    <lineage>
        <taxon>Bacteria</taxon>
        <taxon>Bacillati</taxon>
        <taxon>Actinomycetota</taxon>
        <taxon>Actinomycetes</taxon>
        <taxon>Kitasatosporales</taxon>
        <taxon>Streptomycetaceae</taxon>
        <taxon>Streptomyces</taxon>
    </lineage>
</organism>
<sequence length="898" mass="96774">MFPNDPLGLRIELKTGTAWTDITGDVYTRDPITHTRGLRNAGTSADPASVPLTINNKGGKYSPRNPESPYYGLIGRNTPVRLTVPGAPVHLAADGTPDAQLSTPYTADLTTDTLDVRVDMEPQSWDATTSQQHIVSMWDDSDPALRGWEIYLYAGYLYLVWTAVDGAVWNYGAIPPAAMPRRAVLRVTADVTVDGLTHVRMFWAPSMDGPWTRFGRDAAFSFPTPFRPTVVPLVVSRRGLTGAVYRAQVRSSEDAILADLDLTAAQPGATSLTDETGRTWTASTATAVTDRWPRFVGEVSSWPQRWTPGEHDVWTSVEAAGVLRRYGQGVKALDSPLRRRIPSGSPVAYWPMEDGREATQAYSPIPRVQPLILAGASMAADDTLAGSLPVPVFSGIASFGQQVPRGADGAWMVSYVYRMDAPPPGKFRALDVQTTGVARRLTLDVASDRYWFTGYGAQGQQLFQLYYTIRNGDFFQTWNRLEITARLRGAQTEYHHGWIPVENAVGTGNEAYITGAPGHVTSVAMSGNVGDTGGGGISLGHLAVLPSADTSLYDRADSAYAGESVRTRMTRLALEEGVPLSFERGFGTPQMGGQTADTLLTLLQSGAETDGGRLTEDPARIGLRYRERATLYTQEPALVLDYQAPGLAPPLEPVDDDQDVRNDITVQRAGGSSARAVLDAGPLSVQDPPAGIGRYDESVTLSLYRDDQPADHAAWRLHLGAWDGARYPAVKVLLHKAPHLIPAVLRLHEGDLLRLVNLPGWISREPVDLIVEGWTETLLPRRWEITLVCSPGGPWMTAVADHPVYGKAGTDGSELASALTTTATTVRVRTTDGPTWTTDPAETPVDIAIGGETMRVTAIGEPVSGVQTCTVARSLNGVVKSHAASSSVALAHPAIASL</sequence>
<protein>
    <recommendedName>
        <fullName evidence="4">Minor tail protein</fullName>
    </recommendedName>
</protein>
<dbReference type="EMBL" id="JAVRET010000024">
    <property type="protein sequence ID" value="MDT0409958.1"/>
    <property type="molecule type" value="Genomic_DNA"/>
</dbReference>
<accession>A0ABU2QZS2</accession>
<evidence type="ECO:0000313" key="3">
    <source>
        <dbReference type="Proteomes" id="UP001183610"/>
    </source>
</evidence>
<dbReference type="RefSeq" id="WP_010264056.1">
    <property type="nucleotide sequence ID" value="NZ_JAVRET010000024.1"/>
</dbReference>
<name>A0ABU2QZS2_9ACTN</name>
<gene>
    <name evidence="2" type="ORF">RM698_12955</name>
</gene>
<proteinExistence type="predicted"/>
<comment type="caution">
    <text evidence="2">The sequence shown here is derived from an EMBL/GenBank/DDBJ whole genome shotgun (WGS) entry which is preliminary data.</text>
</comment>